<gene>
    <name evidence="5" type="ORF">IBLFYP30_01643</name>
</gene>
<dbReference type="Pfam" id="PF12733">
    <property type="entry name" value="Cadherin-like"/>
    <property type="match status" value="2"/>
</dbReference>
<dbReference type="AlphaFoldDB" id="A0A6N3BUI2"/>
<feature type="signal peptide" evidence="2">
    <location>
        <begin position="1"/>
        <end position="29"/>
    </location>
</feature>
<dbReference type="Pfam" id="PF09479">
    <property type="entry name" value="Flg_new"/>
    <property type="match status" value="1"/>
</dbReference>
<dbReference type="NCBIfam" id="TIGR02543">
    <property type="entry name" value="List_Bact_rpt"/>
    <property type="match status" value="1"/>
</dbReference>
<feature type="domain" description="Pyrrolo-quinoline quinone repeat" evidence="4">
    <location>
        <begin position="367"/>
        <end position="476"/>
    </location>
</feature>
<evidence type="ECO:0000313" key="5">
    <source>
        <dbReference type="EMBL" id="VYU06338.1"/>
    </source>
</evidence>
<dbReference type="Gene3D" id="2.130.10.10">
    <property type="entry name" value="YVTN repeat-like/Quinoprotein amine dehydrogenase"/>
    <property type="match status" value="1"/>
</dbReference>
<comment type="subcellular location">
    <subcellularLocation>
        <location evidence="1">Cell envelope</location>
    </subcellularLocation>
</comment>
<dbReference type="InterPro" id="IPR018391">
    <property type="entry name" value="PQQ_b-propeller_rpt"/>
</dbReference>
<evidence type="ECO:0000259" key="4">
    <source>
        <dbReference type="Pfam" id="PF13360"/>
    </source>
</evidence>
<accession>A0A6N3BUI2</accession>
<feature type="domain" description="Cadherin-like beta-sandwich-like" evidence="3">
    <location>
        <begin position="55"/>
        <end position="150"/>
    </location>
</feature>
<dbReference type="Pfam" id="PF13360">
    <property type="entry name" value="PQQ_2"/>
    <property type="match status" value="1"/>
</dbReference>
<dbReference type="GO" id="GO:0030313">
    <property type="term" value="C:cell envelope"/>
    <property type="evidence" value="ECO:0007669"/>
    <property type="project" value="UniProtKB-SubCell"/>
</dbReference>
<dbReference type="InterPro" id="IPR025883">
    <property type="entry name" value="Cadherin-like_domain"/>
</dbReference>
<keyword evidence="2" id="KW-0732">Signal</keyword>
<protein>
    <submittedName>
        <fullName evidence="5">Cadherin-like beta sandwich domain protein</fullName>
    </submittedName>
</protein>
<dbReference type="InterPro" id="IPR042229">
    <property type="entry name" value="Listeria/Bacterioides_rpt_sf"/>
</dbReference>
<name>A0A6N3BUI2_9FIRM</name>
<dbReference type="EMBL" id="CACRUE010000026">
    <property type="protein sequence ID" value="VYU06338.1"/>
    <property type="molecule type" value="Genomic_DNA"/>
</dbReference>
<dbReference type="Gene3D" id="2.40.10.480">
    <property type="match status" value="1"/>
</dbReference>
<proteinExistence type="predicted"/>
<dbReference type="SMART" id="SM00564">
    <property type="entry name" value="PQQ"/>
    <property type="match status" value="2"/>
</dbReference>
<dbReference type="InterPro" id="IPR013378">
    <property type="entry name" value="InlB-like_B-rpt"/>
</dbReference>
<dbReference type="InterPro" id="IPR011047">
    <property type="entry name" value="Quinoprotein_ADH-like_sf"/>
</dbReference>
<dbReference type="InterPro" id="IPR002372">
    <property type="entry name" value="PQQ_rpt_dom"/>
</dbReference>
<dbReference type="InterPro" id="IPR015943">
    <property type="entry name" value="WD40/YVTN_repeat-like_dom_sf"/>
</dbReference>
<evidence type="ECO:0000256" key="2">
    <source>
        <dbReference type="SAM" id="SignalP"/>
    </source>
</evidence>
<dbReference type="PANTHER" id="PTHR34512:SF30">
    <property type="entry name" value="OUTER MEMBRANE PROTEIN ASSEMBLY FACTOR BAMB"/>
    <property type="match status" value="1"/>
</dbReference>
<feature type="chain" id="PRO_5027034771" evidence="2">
    <location>
        <begin position="30"/>
        <end position="946"/>
    </location>
</feature>
<dbReference type="SUPFAM" id="SSF50998">
    <property type="entry name" value="Quinoprotein alcohol dehydrogenase-like"/>
    <property type="match status" value="1"/>
</dbReference>
<organism evidence="5">
    <name type="scientific">Intestinibacter bartlettii</name>
    <dbReference type="NCBI Taxonomy" id="261299"/>
    <lineage>
        <taxon>Bacteria</taxon>
        <taxon>Bacillati</taxon>
        <taxon>Bacillota</taxon>
        <taxon>Clostridia</taxon>
        <taxon>Peptostreptococcales</taxon>
        <taxon>Peptostreptococcaceae</taxon>
        <taxon>Intestinibacter</taxon>
    </lineage>
</organism>
<dbReference type="PANTHER" id="PTHR34512">
    <property type="entry name" value="CELL SURFACE PROTEIN"/>
    <property type="match status" value="1"/>
</dbReference>
<feature type="domain" description="Cadherin-like beta-sandwich-like" evidence="3">
    <location>
        <begin position="166"/>
        <end position="247"/>
    </location>
</feature>
<dbReference type="Gene3D" id="2.60.40.1120">
    <property type="entry name" value="Carboxypeptidase-like, regulatory domain"/>
    <property type="match status" value="1"/>
</dbReference>
<evidence type="ECO:0000256" key="1">
    <source>
        <dbReference type="ARBA" id="ARBA00004196"/>
    </source>
</evidence>
<reference evidence="5" key="1">
    <citation type="submission" date="2019-11" db="EMBL/GenBank/DDBJ databases">
        <authorList>
            <person name="Feng L."/>
        </authorList>
    </citation>
    <scope>NUCLEOTIDE SEQUENCE</scope>
    <source>
        <strain evidence="5">IbartlettiiLFYP30</strain>
    </source>
</reference>
<dbReference type="RefSeq" id="WP_024038492.1">
    <property type="nucleotide sequence ID" value="NZ_CACRUE010000026.1"/>
</dbReference>
<dbReference type="Gene3D" id="2.60.40.4270">
    <property type="entry name" value="Listeria-Bacteroides repeat domain"/>
    <property type="match status" value="1"/>
</dbReference>
<evidence type="ECO:0000259" key="3">
    <source>
        <dbReference type="Pfam" id="PF12733"/>
    </source>
</evidence>
<sequence>MKKAPKKALSLVTTCAMALSLANPLLIVAAENSSKNASAIVEQAASRATSSKCNLNSLSVNGKTLSPVFSPDVLDYTIEEGTYNSLTIKAYAETDGSTIKITYTNADGVEKKATSAGAVLKLKYGKNVIKITVTSPDGKENKTYTITAIRSARLGSIEVLANKKELNLSPEFKKDQYTYEATASNTNSVLVKATAEMVSKYNTITVNGKTLTDDGVSVDLTGQTTPIEVKIAGNAGLGATTYKVNVNQVQEASLNINCNPKDAIIRLINPEGKEVSGNGKYTELLSGKTYSLIVTKFGYVTKKQDITLKSGEQTVDINLEKAAANSLEQVASQWTNFRNSDENMGITNTKTPRNASEANLKWKVSPSGTTSWTDAASVMIEADDSIITMAGNNLYKLSKVDGHTIKKATMAGKPSFGYTPPIYAEGMIIVPLNGGLVQAFSAKTLEPLWTSEQIGSSSSQALSPIAYSDGYIYLGFWESETKDAQFACFSITDEDTTKTNETKYASWKFTQKGGFYWAGAYVGGSTVVVGTDDGDGGSEGTGHVYSLNKKTGEVVDSIDVVGDQRSSIAYDKTSGKIFFTTKAGYLYSIKLNSNGTFDKSSLLRSEKQVQCTSTPIVHNGRVYYGTGVLNGGGKMIVADATTLKTIYEVPLKGYPQASPLLSTAYEKSEGKVYIYVTYNELPGGIAVIEDAPGQTEAKVSELFDVPSDIQQYCIASPICDSNGTIYYKNDSSHIIAIENTKKSADVNITFDSDNGQEAVVKTVSEDEALDYTPEAPTKDGYVFVGWYKNADDIKTEYKSGQKYTENTTYKAKYAHVQMIGAQARTIVNNNDKSGIRFKTKLYNDGDEIVTKGTLIIPANLLEKGQALTLDTPKVAISTAKVLYEQNKEENYVTYLGTIVSVPHTQFDRQMTASSFVTYKDKAGNEYTVYAPYEEGSISINELLNGK</sequence>